<dbReference type="PANTHER" id="PTHR43808">
    <property type="entry name" value="ACETYLORNITHINE DEACETYLASE"/>
    <property type="match status" value="1"/>
</dbReference>
<accession>A0AAF0BHT4</accession>
<organism evidence="9 10">
    <name type="scientific">Vagococcus lutrae</name>
    <dbReference type="NCBI Taxonomy" id="81947"/>
    <lineage>
        <taxon>Bacteria</taxon>
        <taxon>Bacillati</taxon>
        <taxon>Bacillota</taxon>
        <taxon>Bacilli</taxon>
        <taxon>Lactobacillales</taxon>
        <taxon>Enterococcaceae</taxon>
        <taxon>Vagococcus</taxon>
    </lineage>
</organism>
<keyword evidence="4" id="KW-0479">Metal-binding</keyword>
<keyword evidence="3" id="KW-0645">Protease</keyword>
<dbReference type="SUPFAM" id="SSF55031">
    <property type="entry name" value="Bacterial exopeptidase dimerisation domain"/>
    <property type="match status" value="1"/>
</dbReference>
<dbReference type="GO" id="GO:0016805">
    <property type="term" value="F:dipeptidase activity"/>
    <property type="evidence" value="ECO:0007669"/>
    <property type="project" value="UniProtKB-KW"/>
</dbReference>
<evidence type="ECO:0000256" key="1">
    <source>
        <dbReference type="ARBA" id="ARBA00001947"/>
    </source>
</evidence>
<dbReference type="Gene3D" id="3.30.70.360">
    <property type="match status" value="2"/>
</dbReference>
<dbReference type="InterPro" id="IPR050072">
    <property type="entry name" value="Peptidase_M20A"/>
</dbReference>
<keyword evidence="6" id="KW-0862">Zinc</keyword>
<name>A0AAF0BHT4_9ENTE</name>
<dbReference type="GO" id="GO:0006508">
    <property type="term" value="P:proteolysis"/>
    <property type="evidence" value="ECO:0007669"/>
    <property type="project" value="UniProtKB-KW"/>
</dbReference>
<evidence type="ECO:0000256" key="2">
    <source>
        <dbReference type="ARBA" id="ARBA00006247"/>
    </source>
</evidence>
<dbReference type="EMBL" id="CP116507">
    <property type="protein sequence ID" value="WCG22221.1"/>
    <property type="molecule type" value="Genomic_DNA"/>
</dbReference>
<dbReference type="InterPro" id="IPR036264">
    <property type="entry name" value="Bact_exopeptidase_dim_dom"/>
</dbReference>
<dbReference type="EC" id="3.4.13.-" evidence="9"/>
<keyword evidence="5 9" id="KW-0378">Hydrolase</keyword>
<dbReference type="InterPro" id="IPR010964">
    <property type="entry name" value="M20A_pepV-rel"/>
</dbReference>
<reference evidence="9" key="1">
    <citation type="submission" date="2023-01" db="EMBL/GenBank/DDBJ databases">
        <title>Oxazolidinone resistance genes in florfenicol resistant enterococci from beef cattle and veal calves at slaughter.</title>
        <authorList>
            <person name="Biggel M."/>
        </authorList>
    </citation>
    <scope>NUCLEOTIDE SEQUENCE</scope>
    <source>
        <strain evidence="9">K204-1</strain>
    </source>
</reference>
<dbReference type="RefSeq" id="WP_272163156.1">
    <property type="nucleotide sequence ID" value="NZ_CP116507.1"/>
</dbReference>
<dbReference type="GO" id="GO:0008777">
    <property type="term" value="F:acetylornithine deacetylase activity"/>
    <property type="evidence" value="ECO:0007669"/>
    <property type="project" value="TreeGrafter"/>
</dbReference>
<evidence type="ECO:0000256" key="6">
    <source>
        <dbReference type="ARBA" id="ARBA00022833"/>
    </source>
</evidence>
<evidence type="ECO:0000256" key="8">
    <source>
        <dbReference type="ARBA" id="ARBA00023049"/>
    </source>
</evidence>
<comment type="similarity">
    <text evidence="2">Belongs to the peptidase M20A family.</text>
</comment>
<comment type="cofactor">
    <cofactor evidence="1">
        <name>Zn(2+)</name>
        <dbReference type="ChEBI" id="CHEBI:29105"/>
    </cofactor>
</comment>
<dbReference type="InterPro" id="IPR002933">
    <property type="entry name" value="Peptidase_M20"/>
</dbReference>
<keyword evidence="7 9" id="KW-0224">Dipeptidase</keyword>
<dbReference type="PANTHER" id="PTHR43808:SF31">
    <property type="entry name" value="N-ACETYL-L-CITRULLINE DEACETYLASE"/>
    <property type="match status" value="1"/>
</dbReference>
<evidence type="ECO:0000256" key="4">
    <source>
        <dbReference type="ARBA" id="ARBA00022723"/>
    </source>
</evidence>
<dbReference type="Proteomes" id="UP001179600">
    <property type="component" value="Chromosome"/>
</dbReference>
<evidence type="ECO:0000256" key="7">
    <source>
        <dbReference type="ARBA" id="ARBA00022997"/>
    </source>
</evidence>
<dbReference type="Pfam" id="PF01546">
    <property type="entry name" value="Peptidase_M20"/>
    <property type="match status" value="1"/>
</dbReference>
<evidence type="ECO:0000313" key="9">
    <source>
        <dbReference type="EMBL" id="WCG22221.1"/>
    </source>
</evidence>
<dbReference type="GO" id="GO:0008270">
    <property type="term" value="F:zinc ion binding"/>
    <property type="evidence" value="ECO:0007669"/>
    <property type="project" value="InterPro"/>
</dbReference>
<dbReference type="Gene3D" id="3.40.630.10">
    <property type="entry name" value="Zn peptidases"/>
    <property type="match status" value="1"/>
</dbReference>
<dbReference type="NCBIfam" id="TIGR01887">
    <property type="entry name" value="dipeptidaselike"/>
    <property type="match status" value="1"/>
</dbReference>
<protein>
    <submittedName>
        <fullName evidence="9">Sapep family Mn(2+)-dependent dipeptidase</fullName>
        <ecNumber evidence="9">3.4.13.-</ecNumber>
    </submittedName>
</protein>
<dbReference type="GO" id="GO:0006526">
    <property type="term" value="P:L-arginine biosynthetic process"/>
    <property type="evidence" value="ECO:0007669"/>
    <property type="project" value="TreeGrafter"/>
</dbReference>
<dbReference type="GO" id="GO:0008237">
    <property type="term" value="F:metallopeptidase activity"/>
    <property type="evidence" value="ECO:0007669"/>
    <property type="project" value="UniProtKB-KW"/>
</dbReference>
<dbReference type="AlphaFoldDB" id="A0AAF0BHT4"/>
<dbReference type="SUPFAM" id="SSF53187">
    <property type="entry name" value="Zn-dependent exopeptidases"/>
    <property type="match status" value="1"/>
</dbReference>
<sequence length="449" mass="50524">MKTYIENIHVEQAIKGIERLVAIPSYLQEPVENAPFGVPVRQCLTECLDLFKEEGFEVYEDPEGYYGYAEIGQGEKTMGILCHLDVMPPGDLSLWKTNPFEAVVTETSLIGRGVQDDKGPSMAALYAVKALRDAGVTFQHKIRFIFGTDEENLWRCMSRYHEKEEQVDFGFVPDSKFPVIYAEKGLLQVYFEGPSVNGYEVSGGSALNVVPDEARFRKSDYQSLVSYFEKQGWPYQVDEDEDVFIAKGRAIHSKSAPDGVNAISRLMVALDSIQSDFLSQLLGNKIGEDANGLSLFGHISDEMSGDLTFNVATLSADSEKTIIGLDIRMPVTTDKELILTQLEKVAQEYGFICHEHDYLASLYVPKESELVQTLLQTYRDMTGDLREPQVNGGATYARAMKNCVAFGAMFKDTKDTMHQPNETWQRDELEMTMKIYAEAIYRLQQLDVS</sequence>
<gene>
    <name evidence="9" type="ORF">PML95_07405</name>
</gene>
<evidence type="ECO:0000256" key="5">
    <source>
        <dbReference type="ARBA" id="ARBA00022801"/>
    </source>
</evidence>
<keyword evidence="8" id="KW-0482">Metalloprotease</keyword>
<evidence type="ECO:0000313" key="10">
    <source>
        <dbReference type="Proteomes" id="UP001179600"/>
    </source>
</evidence>
<evidence type="ECO:0000256" key="3">
    <source>
        <dbReference type="ARBA" id="ARBA00022670"/>
    </source>
</evidence>
<proteinExistence type="inferred from homology"/>